<dbReference type="EMBL" id="FNAV01000001">
    <property type="protein sequence ID" value="SDE17856.1"/>
    <property type="molecule type" value="Genomic_DNA"/>
</dbReference>
<feature type="transmembrane region" description="Helical" evidence="1">
    <location>
        <begin position="20"/>
        <end position="39"/>
    </location>
</feature>
<keyword evidence="3" id="KW-1185">Reference proteome</keyword>
<evidence type="ECO:0000313" key="2">
    <source>
        <dbReference type="EMBL" id="SDE17856.1"/>
    </source>
</evidence>
<keyword evidence="1" id="KW-1133">Transmembrane helix</keyword>
<keyword evidence="1" id="KW-0812">Transmembrane</keyword>
<reference evidence="3" key="1">
    <citation type="submission" date="2016-10" db="EMBL/GenBank/DDBJ databases">
        <authorList>
            <person name="Varghese N."/>
            <person name="Submissions S."/>
        </authorList>
    </citation>
    <scope>NUCLEOTIDE SEQUENCE [LARGE SCALE GENOMIC DNA]</scope>
    <source>
        <strain evidence="3">DSM 10146</strain>
    </source>
</reference>
<name>A0A1G7AV85_9RHOB</name>
<dbReference type="RefSeq" id="WP_278184672.1">
    <property type="nucleotide sequence ID" value="NZ_FNAV01000001.1"/>
</dbReference>
<accession>A0A1G7AV85</accession>
<keyword evidence="1" id="KW-0472">Membrane</keyword>
<gene>
    <name evidence="2" type="ORF">SAMN04488105_101353</name>
</gene>
<evidence type="ECO:0000313" key="3">
    <source>
        <dbReference type="Proteomes" id="UP000198994"/>
    </source>
</evidence>
<dbReference type="AlphaFoldDB" id="A0A1G7AV85"/>
<proteinExistence type="predicted"/>
<protein>
    <submittedName>
        <fullName evidence="2">Uncharacterized protein</fullName>
    </submittedName>
</protein>
<sequence length="40" mass="4108">MPSPSIPPAALLPRHPRRVIVAAILAGAAGVFAHCILPIL</sequence>
<dbReference type="Proteomes" id="UP000198994">
    <property type="component" value="Unassembled WGS sequence"/>
</dbReference>
<evidence type="ECO:0000256" key="1">
    <source>
        <dbReference type="SAM" id="Phobius"/>
    </source>
</evidence>
<dbReference type="STRING" id="282683.SAMN04488105_101353"/>
<organism evidence="2 3">
    <name type="scientific">Salipiger thiooxidans</name>
    <dbReference type="NCBI Taxonomy" id="282683"/>
    <lineage>
        <taxon>Bacteria</taxon>
        <taxon>Pseudomonadati</taxon>
        <taxon>Pseudomonadota</taxon>
        <taxon>Alphaproteobacteria</taxon>
        <taxon>Rhodobacterales</taxon>
        <taxon>Roseobacteraceae</taxon>
        <taxon>Salipiger</taxon>
    </lineage>
</organism>